<evidence type="ECO:0000313" key="2">
    <source>
        <dbReference type="EMBL" id="EIC95171.1"/>
    </source>
</evidence>
<keyword evidence="3" id="KW-1185">Reference proteome</keyword>
<sequence length="175" mass="20338">MQINSFKKKFGLIIVISIIIFLVIFVIYPLIIVSTVRCSGKKFAKVMNSHDLSIYDKYFVPDTRFIFSGKSIKYSDIRDKIVDKEFYIKEDSFYAPTDVPFDTEYMAYFKETEFTVGLHGGMVVKYSDNDIHISLDGILVLRKDGLGLQIKEVHLSDTMEESSEQHKAYEYMFMD</sequence>
<reference evidence="2 3" key="1">
    <citation type="submission" date="2012-03" db="EMBL/GenBank/DDBJ databases">
        <authorList>
            <person name="Durkin A.S."/>
            <person name="McCorrison J."/>
            <person name="Torralba M."/>
            <person name="Gillis M."/>
            <person name="Methe B."/>
            <person name="Sutton G."/>
            <person name="Nelson K.E."/>
        </authorList>
    </citation>
    <scope>NUCLEOTIDE SEQUENCE [LARGE SCALE GENOMIC DNA]</scope>
    <source>
        <strain evidence="2 3">F0468</strain>
    </source>
</reference>
<accession>I0R663</accession>
<dbReference type="EMBL" id="AJGH01000096">
    <property type="protein sequence ID" value="EIC95171.1"/>
    <property type="molecule type" value="Genomic_DNA"/>
</dbReference>
<dbReference type="AlphaFoldDB" id="I0R663"/>
<organism evidence="2 3">
    <name type="scientific">Lachnoanaerobaculum saburreum F0468</name>
    <dbReference type="NCBI Taxonomy" id="1095750"/>
    <lineage>
        <taxon>Bacteria</taxon>
        <taxon>Bacillati</taxon>
        <taxon>Bacillota</taxon>
        <taxon>Clostridia</taxon>
        <taxon>Lachnospirales</taxon>
        <taxon>Lachnospiraceae</taxon>
        <taxon>Lachnoanaerobaculum</taxon>
    </lineage>
</organism>
<name>I0R663_9FIRM</name>
<evidence type="ECO:0000256" key="1">
    <source>
        <dbReference type="SAM" id="Phobius"/>
    </source>
</evidence>
<protein>
    <submittedName>
        <fullName evidence="2">Uncharacterized protein</fullName>
    </submittedName>
</protein>
<keyword evidence="1" id="KW-0812">Transmembrane</keyword>
<comment type="caution">
    <text evidence="2">The sequence shown here is derived from an EMBL/GenBank/DDBJ whole genome shotgun (WGS) entry which is preliminary data.</text>
</comment>
<dbReference type="PATRIC" id="fig|1095750.3.peg.2030"/>
<keyword evidence="1" id="KW-1133">Transmembrane helix</keyword>
<evidence type="ECO:0000313" key="3">
    <source>
        <dbReference type="Proteomes" id="UP000005039"/>
    </source>
</evidence>
<keyword evidence="1" id="KW-0472">Membrane</keyword>
<dbReference type="Proteomes" id="UP000005039">
    <property type="component" value="Unassembled WGS sequence"/>
</dbReference>
<gene>
    <name evidence="2" type="ORF">HMPREF9970_1736</name>
</gene>
<feature type="transmembrane region" description="Helical" evidence="1">
    <location>
        <begin position="12"/>
        <end position="31"/>
    </location>
</feature>
<proteinExistence type="predicted"/>